<proteinExistence type="predicted"/>
<evidence type="ECO:0000313" key="1">
    <source>
        <dbReference type="EMBL" id="WZO34096.1"/>
    </source>
</evidence>
<gene>
    <name evidence="1" type="ORF">MRBLWS13_001739</name>
</gene>
<sequence length="72" mass="8127">MFAVYAAEQQYRHDTWTREREHAILATIRERKMTATHRTPSAPVAARPARVAWPRPIGLHAAEECTTVCAVA</sequence>
<organism evidence="1">
    <name type="scientific">Microbacterium sp. LWS13-1.2</name>
    <dbReference type="NCBI Taxonomy" id="3135264"/>
    <lineage>
        <taxon>Bacteria</taxon>
        <taxon>Bacillati</taxon>
        <taxon>Actinomycetota</taxon>
        <taxon>Actinomycetes</taxon>
        <taxon>Micrococcales</taxon>
        <taxon>Microbacteriaceae</taxon>
        <taxon>Microbacterium</taxon>
    </lineage>
</organism>
<accession>A0AAU6SAX1</accession>
<name>A0AAU6SAX1_9MICO</name>
<dbReference type="AlphaFoldDB" id="A0AAU6SAX1"/>
<dbReference type="EMBL" id="CP151632">
    <property type="protein sequence ID" value="WZO34096.1"/>
    <property type="molecule type" value="Genomic_DNA"/>
</dbReference>
<dbReference type="RefSeq" id="WP_349428641.1">
    <property type="nucleotide sequence ID" value="NZ_CP151632.1"/>
</dbReference>
<protein>
    <submittedName>
        <fullName evidence="1">Uncharacterized protein</fullName>
    </submittedName>
</protein>
<reference evidence="1" key="1">
    <citation type="submission" date="2024-04" db="EMBL/GenBank/DDBJ databases">
        <authorList>
            <person name="Roder T."/>
            <person name="Oberhansli S."/>
            <person name="Kreuzer M."/>
        </authorList>
    </citation>
    <scope>NUCLEOTIDE SEQUENCE</scope>
    <source>
        <strain evidence="1">LWS13-1.2</strain>
    </source>
</reference>